<evidence type="ECO:0000256" key="1">
    <source>
        <dbReference type="ARBA" id="ARBA00009995"/>
    </source>
</evidence>
<accession>A0A5J9U9F7</accession>
<dbReference type="EMBL" id="RWGY01000029">
    <property type="protein sequence ID" value="TVU20359.1"/>
    <property type="molecule type" value="Genomic_DNA"/>
</dbReference>
<comment type="caution">
    <text evidence="2">The sequence shown here is derived from an EMBL/GenBank/DDBJ whole genome shotgun (WGS) entry which is preliminary data.</text>
</comment>
<feature type="non-terminal residue" evidence="2">
    <location>
        <position position="1"/>
    </location>
</feature>
<dbReference type="PANTHER" id="PTHR11926:SF709">
    <property type="entry name" value="GLYCOSYLTRANSFERASE"/>
    <property type="match status" value="1"/>
</dbReference>
<reference evidence="2 3" key="1">
    <citation type="journal article" date="2019" name="Sci. Rep.">
        <title>A high-quality genome of Eragrostis curvula grass provides insights into Poaceae evolution and supports new strategies to enhance forage quality.</title>
        <authorList>
            <person name="Carballo J."/>
            <person name="Santos B.A.C.M."/>
            <person name="Zappacosta D."/>
            <person name="Garbus I."/>
            <person name="Selva J.P."/>
            <person name="Gallo C.A."/>
            <person name="Diaz A."/>
            <person name="Albertini E."/>
            <person name="Caccamo M."/>
            <person name="Echenique V."/>
        </authorList>
    </citation>
    <scope>NUCLEOTIDE SEQUENCE [LARGE SCALE GENOMIC DNA]</scope>
    <source>
        <strain evidence="3">cv. Victoria</strain>
        <tissue evidence="2">Leaf</tissue>
    </source>
</reference>
<dbReference type="Gramene" id="TVU20359">
    <property type="protein sequence ID" value="TVU20359"/>
    <property type="gene ID" value="EJB05_36566"/>
</dbReference>
<evidence type="ECO:0000313" key="2">
    <source>
        <dbReference type="EMBL" id="TVU20359.1"/>
    </source>
</evidence>
<dbReference type="PANTHER" id="PTHR11926">
    <property type="entry name" value="GLUCOSYL/GLUCURONOSYL TRANSFERASES"/>
    <property type="match status" value="1"/>
</dbReference>
<name>A0A5J9U9F7_9POAL</name>
<sequence>MDSTDEMLRHVVDVGPAALAGLVRRQADAGRPVACVVNNPFAPWALDVARGMGVPSATLWIQSCAVLWLYYHLYSFPEAGFPSEADPDRAVSLPGLPTVDADDLPRLACPECVGNPWGDMLRALFGQIKKAAVSWVLVNTFDVLKRSVVDALRAHTSVTPMMIRVHRCMTGAEESDAASGGSIIQRLHSIYFFMIRVYRESRSARQRARPYFLHTTPAPLWLVEHLTPATSSEASTLATLPCSYRATEQSVANRPDAANSLSPPMTGILADTSSRFT</sequence>
<comment type="similarity">
    <text evidence="1">Belongs to the UDP-glycosyltransferase family.</text>
</comment>
<organism evidence="2 3">
    <name type="scientific">Eragrostis curvula</name>
    <name type="common">weeping love grass</name>
    <dbReference type="NCBI Taxonomy" id="38414"/>
    <lineage>
        <taxon>Eukaryota</taxon>
        <taxon>Viridiplantae</taxon>
        <taxon>Streptophyta</taxon>
        <taxon>Embryophyta</taxon>
        <taxon>Tracheophyta</taxon>
        <taxon>Spermatophyta</taxon>
        <taxon>Magnoliopsida</taxon>
        <taxon>Liliopsida</taxon>
        <taxon>Poales</taxon>
        <taxon>Poaceae</taxon>
        <taxon>PACMAD clade</taxon>
        <taxon>Chloridoideae</taxon>
        <taxon>Eragrostideae</taxon>
        <taxon>Eragrostidinae</taxon>
        <taxon>Eragrostis</taxon>
    </lineage>
</organism>
<evidence type="ECO:0000313" key="3">
    <source>
        <dbReference type="Proteomes" id="UP000324897"/>
    </source>
</evidence>
<dbReference type="Gene3D" id="3.40.50.2000">
    <property type="entry name" value="Glycogen Phosphorylase B"/>
    <property type="match status" value="1"/>
</dbReference>
<dbReference type="AlphaFoldDB" id="A0A5J9U9F7"/>
<dbReference type="GO" id="GO:0080044">
    <property type="term" value="F:quercetin 7-O-glucosyltransferase activity"/>
    <property type="evidence" value="ECO:0007669"/>
    <property type="project" value="TreeGrafter"/>
</dbReference>
<gene>
    <name evidence="2" type="ORF">EJB05_36566</name>
</gene>
<dbReference type="SUPFAM" id="SSF53756">
    <property type="entry name" value="UDP-Glycosyltransferase/glycogen phosphorylase"/>
    <property type="match status" value="1"/>
</dbReference>
<protein>
    <submittedName>
        <fullName evidence="2">Uncharacterized protein</fullName>
    </submittedName>
</protein>
<dbReference type="GO" id="GO:0080043">
    <property type="term" value="F:quercetin 3-O-glucosyltransferase activity"/>
    <property type="evidence" value="ECO:0007669"/>
    <property type="project" value="TreeGrafter"/>
</dbReference>
<dbReference type="Proteomes" id="UP000324897">
    <property type="component" value="Chromosome 7"/>
</dbReference>
<keyword evidence="3" id="KW-1185">Reference proteome</keyword>
<dbReference type="OrthoDB" id="5835829at2759"/>
<proteinExistence type="inferred from homology"/>